<dbReference type="Proteomes" id="UP000295157">
    <property type="component" value="Unassembled WGS sequence"/>
</dbReference>
<dbReference type="InterPro" id="IPR013538">
    <property type="entry name" value="ASHA1/2-like_C"/>
</dbReference>
<protein>
    <submittedName>
        <fullName evidence="3">SRPBCC family protein</fullName>
    </submittedName>
</protein>
<evidence type="ECO:0000259" key="2">
    <source>
        <dbReference type="Pfam" id="PF08327"/>
    </source>
</evidence>
<organism evidence="3 4">
    <name type="scientific">Nonomuraea longispora</name>
    <dbReference type="NCBI Taxonomy" id="1848320"/>
    <lineage>
        <taxon>Bacteria</taxon>
        <taxon>Bacillati</taxon>
        <taxon>Actinomycetota</taxon>
        <taxon>Actinomycetes</taxon>
        <taxon>Streptosporangiales</taxon>
        <taxon>Streptosporangiaceae</taxon>
        <taxon>Nonomuraea</taxon>
    </lineage>
</organism>
<proteinExistence type="inferred from homology"/>
<evidence type="ECO:0000313" key="4">
    <source>
        <dbReference type="Proteomes" id="UP000295157"/>
    </source>
</evidence>
<dbReference type="SUPFAM" id="SSF55961">
    <property type="entry name" value="Bet v1-like"/>
    <property type="match status" value="1"/>
</dbReference>
<feature type="domain" description="Activator of Hsp90 ATPase homologue 1/2-like C-terminal" evidence="2">
    <location>
        <begin position="29"/>
        <end position="136"/>
    </location>
</feature>
<accession>A0A4R4NH07</accession>
<dbReference type="Gene3D" id="3.30.530.20">
    <property type="match status" value="1"/>
</dbReference>
<gene>
    <name evidence="3" type="ORF">E1267_17495</name>
</gene>
<dbReference type="RefSeq" id="WP_132333637.1">
    <property type="nucleotide sequence ID" value="NZ_SMJZ01000059.1"/>
</dbReference>
<sequence length="206" mass="22332">MDFIDELNRTHRHLVNGERKTVSLRRHYDADVAEVWEACTDAERLSRWFLPVTGDLRPGGTYQLKGNAGGEILRCEPPRLLKVTWLFGPDPGFSEVEVRLSAEDGGTLFELEHTAEMPAEMWSQFGPGATGVGWDLALLGLGLHLSGGEQVEEATFHLTPEGRGFITGSSRAWGEAFKAGGATDGEAEAAVAATTAFYAPEEESPA</sequence>
<dbReference type="InterPro" id="IPR023393">
    <property type="entry name" value="START-like_dom_sf"/>
</dbReference>
<evidence type="ECO:0000256" key="1">
    <source>
        <dbReference type="ARBA" id="ARBA00006817"/>
    </source>
</evidence>
<comment type="caution">
    <text evidence="3">The sequence shown here is derived from an EMBL/GenBank/DDBJ whole genome shotgun (WGS) entry which is preliminary data.</text>
</comment>
<name>A0A4R4NH07_9ACTN</name>
<keyword evidence="4" id="KW-1185">Reference proteome</keyword>
<dbReference type="CDD" id="cd08899">
    <property type="entry name" value="SRPBCC_CalC_Aha1-like_6"/>
    <property type="match status" value="1"/>
</dbReference>
<dbReference type="EMBL" id="SMJZ01000059">
    <property type="protein sequence ID" value="TDC06112.1"/>
    <property type="molecule type" value="Genomic_DNA"/>
</dbReference>
<dbReference type="OrthoDB" id="8117292at2"/>
<comment type="similarity">
    <text evidence="1">Belongs to the AHA1 family.</text>
</comment>
<dbReference type="Pfam" id="PF08327">
    <property type="entry name" value="AHSA1"/>
    <property type="match status" value="1"/>
</dbReference>
<evidence type="ECO:0000313" key="3">
    <source>
        <dbReference type="EMBL" id="TDC06112.1"/>
    </source>
</evidence>
<dbReference type="AlphaFoldDB" id="A0A4R4NH07"/>
<reference evidence="3 4" key="1">
    <citation type="submission" date="2019-02" db="EMBL/GenBank/DDBJ databases">
        <title>Draft genome sequences of novel Actinobacteria.</title>
        <authorList>
            <person name="Sahin N."/>
            <person name="Ay H."/>
            <person name="Saygin H."/>
        </authorList>
    </citation>
    <scope>NUCLEOTIDE SEQUENCE [LARGE SCALE GENOMIC DNA]</scope>
    <source>
        <strain evidence="3 4">KC201</strain>
    </source>
</reference>